<feature type="transmembrane region" description="Helical" evidence="13">
    <location>
        <begin position="663"/>
        <end position="688"/>
    </location>
</feature>
<dbReference type="PANTHER" id="PTHR11905:SF32">
    <property type="entry name" value="DISINTEGRIN AND METALLOPROTEINASE DOMAIN-CONTAINING PROTEIN 28"/>
    <property type="match status" value="1"/>
</dbReference>
<evidence type="ECO:0000256" key="11">
    <source>
        <dbReference type="PROSITE-ProRule" id="PRU00276"/>
    </source>
</evidence>
<dbReference type="Proteomes" id="UP001369086">
    <property type="component" value="Unassembled WGS sequence"/>
</dbReference>
<dbReference type="InterPro" id="IPR036436">
    <property type="entry name" value="Disintegrin_dom_sf"/>
</dbReference>
<dbReference type="Gene3D" id="3.40.390.10">
    <property type="entry name" value="Collagenase (Catalytic Domain)"/>
    <property type="match status" value="1"/>
</dbReference>
<evidence type="ECO:0000256" key="12">
    <source>
        <dbReference type="SAM" id="MobiDB-lite"/>
    </source>
</evidence>
<dbReference type="InterPro" id="IPR002870">
    <property type="entry name" value="Peptidase_M12B_N"/>
</dbReference>
<dbReference type="CDD" id="cd04269">
    <property type="entry name" value="ZnMc_adamalysin_II_like"/>
    <property type="match status" value="1"/>
</dbReference>
<dbReference type="PANTHER" id="PTHR11905">
    <property type="entry name" value="ADAM A DISINTEGRIN AND METALLOPROTEASE DOMAIN"/>
    <property type="match status" value="1"/>
</dbReference>
<feature type="active site" evidence="11">
    <location>
        <position position="333"/>
    </location>
</feature>
<feature type="domain" description="Disintegrin" evidence="15">
    <location>
        <begin position="400"/>
        <end position="486"/>
    </location>
</feature>
<feature type="binding site" evidence="11">
    <location>
        <position position="332"/>
    </location>
    <ligand>
        <name>Zn(2+)</name>
        <dbReference type="ChEBI" id="CHEBI:29105"/>
        <note>catalytic</note>
    </ligand>
</feature>
<comment type="subcellular location">
    <subcellularLocation>
        <location evidence="2">Membrane</location>
        <topology evidence="2">Single-pass type I membrane protein</topology>
    </subcellularLocation>
</comment>
<dbReference type="Pfam" id="PF01562">
    <property type="entry name" value="Pep_M12B_propep"/>
    <property type="match status" value="1"/>
</dbReference>
<name>A0ABR0YA00_HUSHU</name>
<keyword evidence="4 11" id="KW-0479">Metal-binding</keyword>
<evidence type="ECO:0000256" key="4">
    <source>
        <dbReference type="ARBA" id="ARBA00022723"/>
    </source>
</evidence>
<evidence type="ECO:0000256" key="9">
    <source>
        <dbReference type="ARBA" id="ARBA00023157"/>
    </source>
</evidence>
<keyword evidence="9 11" id="KW-1015">Disulfide bond</keyword>
<feature type="disulfide bond" evidence="11">
    <location>
        <begin position="347"/>
        <end position="371"/>
    </location>
</feature>
<feature type="compositionally biased region" description="Polar residues" evidence="12">
    <location>
        <begin position="722"/>
        <end position="732"/>
    </location>
</feature>
<dbReference type="Gene3D" id="4.10.70.10">
    <property type="entry name" value="Disintegrin domain"/>
    <property type="match status" value="1"/>
</dbReference>
<keyword evidence="18" id="KW-1185">Reference proteome</keyword>
<evidence type="ECO:0000256" key="7">
    <source>
        <dbReference type="ARBA" id="ARBA00022989"/>
    </source>
</evidence>
<dbReference type="EMBL" id="JAHFZB010000039">
    <property type="protein sequence ID" value="KAK6469466.1"/>
    <property type="molecule type" value="Genomic_DNA"/>
</dbReference>
<dbReference type="Pfam" id="PF00200">
    <property type="entry name" value="Disintegrin"/>
    <property type="match status" value="1"/>
</dbReference>
<evidence type="ECO:0000256" key="13">
    <source>
        <dbReference type="SAM" id="Phobius"/>
    </source>
</evidence>
<dbReference type="PRINTS" id="PR00289">
    <property type="entry name" value="DISINTEGRIN"/>
</dbReference>
<dbReference type="SMART" id="SM00608">
    <property type="entry name" value="ACR"/>
    <property type="match status" value="1"/>
</dbReference>
<dbReference type="SUPFAM" id="SSF55486">
    <property type="entry name" value="Metalloproteases ('zincins'), catalytic domain"/>
    <property type="match status" value="1"/>
</dbReference>
<dbReference type="PROSITE" id="PS00427">
    <property type="entry name" value="DISINTEGRIN_1"/>
    <property type="match status" value="1"/>
</dbReference>
<evidence type="ECO:0000256" key="10">
    <source>
        <dbReference type="PROSITE-ProRule" id="PRU00068"/>
    </source>
</evidence>
<feature type="region of interest" description="Disordered" evidence="12">
    <location>
        <begin position="693"/>
        <end position="823"/>
    </location>
</feature>
<reference evidence="17 18" key="1">
    <citation type="submission" date="2021-05" db="EMBL/GenBank/DDBJ databases">
        <authorList>
            <person name="Zahm M."/>
            <person name="Klopp C."/>
            <person name="Cabau C."/>
            <person name="Kuhl H."/>
            <person name="Suciu R."/>
            <person name="Ciorpac M."/>
            <person name="Holostenco D."/>
            <person name="Gessner J."/>
            <person name="Wuertz S."/>
            <person name="Hohne C."/>
            <person name="Stock M."/>
            <person name="Gislard M."/>
            <person name="Lluch J."/>
            <person name="Milhes M."/>
            <person name="Lampietro C."/>
            <person name="Lopez Roques C."/>
            <person name="Donnadieu C."/>
            <person name="Du K."/>
            <person name="Schartl M."/>
            <person name="Guiguen Y."/>
        </authorList>
    </citation>
    <scope>NUCLEOTIDE SEQUENCE [LARGE SCALE GENOMIC DNA]</scope>
    <source>
        <strain evidence="17">Hh-F2</strain>
        <tissue evidence="17">Blood</tissue>
    </source>
</reference>
<gene>
    <name evidence="17" type="ORF">HHUSO_G32409</name>
</gene>
<keyword evidence="7 13" id="KW-1133">Transmembrane helix</keyword>
<dbReference type="InterPro" id="IPR018358">
    <property type="entry name" value="Disintegrin_CS"/>
</dbReference>
<comment type="caution">
    <text evidence="11">Lacks conserved residue(s) required for the propagation of feature annotation.</text>
</comment>
<keyword evidence="8 13" id="KW-0472">Membrane</keyword>
<dbReference type="PROSITE" id="PS01186">
    <property type="entry name" value="EGF_2"/>
    <property type="match status" value="1"/>
</dbReference>
<evidence type="ECO:0000256" key="1">
    <source>
        <dbReference type="ARBA" id="ARBA00001947"/>
    </source>
</evidence>
<dbReference type="Pfam" id="PF01421">
    <property type="entry name" value="Reprolysin"/>
    <property type="match status" value="1"/>
</dbReference>
<dbReference type="PROSITE" id="PS50214">
    <property type="entry name" value="DISINTEGRIN_2"/>
    <property type="match status" value="1"/>
</dbReference>
<evidence type="ECO:0000256" key="2">
    <source>
        <dbReference type="ARBA" id="ARBA00004479"/>
    </source>
</evidence>
<keyword evidence="14" id="KW-0732">Signal</keyword>
<evidence type="ECO:0000313" key="17">
    <source>
        <dbReference type="EMBL" id="KAK6469466.1"/>
    </source>
</evidence>
<dbReference type="InterPro" id="IPR034027">
    <property type="entry name" value="Reprolysin_adamalysin"/>
</dbReference>
<dbReference type="InterPro" id="IPR001590">
    <property type="entry name" value="Peptidase_M12B"/>
</dbReference>
<keyword evidence="6 11" id="KW-0862">Zinc</keyword>
<protein>
    <submittedName>
        <fullName evidence="17">Zinc metalloproteinase-disintegrin-like EoMP06 isoform X1</fullName>
    </submittedName>
</protein>
<feature type="chain" id="PRO_5045521519" evidence="14">
    <location>
        <begin position="21"/>
        <end position="823"/>
    </location>
</feature>
<evidence type="ECO:0000259" key="15">
    <source>
        <dbReference type="PROSITE" id="PS50214"/>
    </source>
</evidence>
<proteinExistence type="predicted"/>
<feature type="disulfide bond" evidence="10">
    <location>
        <begin position="458"/>
        <end position="478"/>
    </location>
</feature>
<evidence type="ECO:0000259" key="16">
    <source>
        <dbReference type="PROSITE" id="PS50215"/>
    </source>
</evidence>
<keyword evidence="3 13" id="KW-0812">Transmembrane</keyword>
<evidence type="ECO:0000313" key="18">
    <source>
        <dbReference type="Proteomes" id="UP001369086"/>
    </source>
</evidence>
<evidence type="ECO:0000256" key="8">
    <source>
        <dbReference type="ARBA" id="ARBA00023136"/>
    </source>
</evidence>
<feature type="signal peptide" evidence="14">
    <location>
        <begin position="1"/>
        <end position="20"/>
    </location>
</feature>
<comment type="cofactor">
    <cofactor evidence="1">
        <name>Zn(2+)</name>
        <dbReference type="ChEBI" id="CHEBI:29105"/>
    </cofactor>
</comment>
<feature type="compositionally biased region" description="Low complexity" evidence="12">
    <location>
        <begin position="738"/>
        <end position="748"/>
    </location>
</feature>
<evidence type="ECO:0000256" key="6">
    <source>
        <dbReference type="ARBA" id="ARBA00022833"/>
    </source>
</evidence>
<feature type="binding site" evidence="11">
    <location>
        <position position="336"/>
    </location>
    <ligand>
        <name>Zn(2+)</name>
        <dbReference type="ChEBI" id="CHEBI:29105"/>
        <note>catalytic</note>
    </ligand>
</feature>
<evidence type="ECO:0000256" key="3">
    <source>
        <dbReference type="ARBA" id="ARBA00022692"/>
    </source>
</evidence>
<dbReference type="InterPro" id="IPR001762">
    <property type="entry name" value="Disintegrin_dom"/>
</dbReference>
<sequence>MGSFTPILWIFILFPQSFESTVVRLEGVERYEVVRPLRLHELHKRDTQTHHPSILRYGLTVEGEHVELHLEKNEHLLAKDYVETRYTKDGEKLTTVPQNLDHCYYHGRIHNDSGSSVSISTCTGIRGFFKTRGRRYLIEPLSEQAGDTDEHAVYRYESLEQVPAVCGVTNTSWDDAYPKTSTVRSRASGRAITQDFKYIELFIVADNLEYKKMKSSFDAVRSRVFEILNFINVVYKPLRTFVALVGLEVWTDTDKIQVTAPAGQTLDAFTKWRNDELVKTRKHDNAQLLTAIDFEGATVGLAFVATLCSGHSTGVIQDHSTSAIAVGATLAHEMGHNLGMSHDSTACVCSEASCIMAPALSYNTPKLFSSCSFQNYHDFLTQRNPECLLDKPDKKDLYTDPVCGNGFVERGEQCDCGTVKECTNPCCDAKTCMLEKEAQCAEGPCCENCKIMSAGIECRKSKDDCDLPEFCTGESNQCPEDVFTVNGAPCQNGQGYCYNGDCPTLADQCRSLWGPGAVVGEDKCFDRNTQGTYYEFCKRTPAGDYVGCQKKDVKCGKLFCSGGNYSPSSGTGLMFWNCKASFFRDKDEEDKGLVQKGIKCGNGQVCSGGECSDIQTVYKSVNCSDKCTGHAQCNHKLVCQCEPGWFTSSCHTQNPTGLSKGSIIGIAVSVCCLLLVIFIGVLAAVLFIRKKKQTRLHRPPTSREVAGLSNPSFSKDHHQKPLPSQGQYSSMYPPQAAPPAAFKPGSAPSAPPSNPRPQNTRPSAPPPSVPVLNTRPPPSLPSAAKPTAQVNVKPTAPPIPSSKPAVSLANVRAGLKPVNNPKV</sequence>
<organism evidence="17 18">
    <name type="scientific">Huso huso</name>
    <name type="common">Beluga</name>
    <name type="synonym">Acipenser huso</name>
    <dbReference type="NCBI Taxonomy" id="61971"/>
    <lineage>
        <taxon>Eukaryota</taxon>
        <taxon>Metazoa</taxon>
        <taxon>Chordata</taxon>
        <taxon>Craniata</taxon>
        <taxon>Vertebrata</taxon>
        <taxon>Euteleostomi</taxon>
        <taxon>Actinopterygii</taxon>
        <taxon>Chondrostei</taxon>
        <taxon>Acipenseriformes</taxon>
        <taxon>Acipenseridae</taxon>
        <taxon>Huso</taxon>
    </lineage>
</organism>
<dbReference type="InterPro" id="IPR000742">
    <property type="entry name" value="EGF"/>
</dbReference>
<keyword evidence="5" id="KW-0378">Hydrolase</keyword>
<feature type="domain" description="Peptidase M12B" evidence="16">
    <location>
        <begin position="197"/>
        <end position="392"/>
    </location>
</feature>
<dbReference type="Pfam" id="PF08516">
    <property type="entry name" value="ADAM_CR"/>
    <property type="match status" value="1"/>
</dbReference>
<accession>A0ABR0YA00</accession>
<evidence type="ECO:0000256" key="14">
    <source>
        <dbReference type="SAM" id="SignalP"/>
    </source>
</evidence>
<feature type="compositionally biased region" description="Pro residues" evidence="12">
    <location>
        <begin position="763"/>
        <end position="780"/>
    </location>
</feature>
<feature type="binding site" evidence="11">
    <location>
        <position position="342"/>
    </location>
    <ligand>
        <name>Zn(2+)</name>
        <dbReference type="ChEBI" id="CHEBI:29105"/>
        <note>catalytic</note>
    </ligand>
</feature>
<dbReference type="InterPro" id="IPR006586">
    <property type="entry name" value="ADAM_Cys-rich"/>
</dbReference>
<dbReference type="PROSITE" id="PS50215">
    <property type="entry name" value="ADAM_MEPRO"/>
    <property type="match status" value="1"/>
</dbReference>
<evidence type="ECO:0000256" key="5">
    <source>
        <dbReference type="ARBA" id="ARBA00022801"/>
    </source>
</evidence>
<dbReference type="SMART" id="SM00050">
    <property type="entry name" value="DISIN"/>
    <property type="match status" value="1"/>
</dbReference>
<dbReference type="SUPFAM" id="SSF57552">
    <property type="entry name" value="Blood coagulation inhibitor (disintegrin)"/>
    <property type="match status" value="1"/>
</dbReference>
<feature type="disulfide bond" evidence="11">
    <location>
        <begin position="349"/>
        <end position="354"/>
    </location>
</feature>
<comment type="caution">
    <text evidence="17">The sequence shown here is derived from an EMBL/GenBank/DDBJ whole genome shotgun (WGS) entry which is preliminary data.</text>
</comment>
<dbReference type="InterPro" id="IPR024079">
    <property type="entry name" value="MetalloPept_cat_dom_sf"/>
</dbReference>